<proteinExistence type="predicted"/>
<feature type="compositionally biased region" description="Basic and acidic residues" evidence="2">
    <location>
        <begin position="241"/>
        <end position="255"/>
    </location>
</feature>
<dbReference type="InterPro" id="IPR035925">
    <property type="entry name" value="BSD_dom_sf"/>
</dbReference>
<name>D7G7X4_ECTSI</name>
<feature type="compositionally biased region" description="Basic and acidic residues" evidence="2">
    <location>
        <begin position="208"/>
        <end position="226"/>
    </location>
</feature>
<feature type="region of interest" description="Disordered" evidence="2">
    <location>
        <begin position="208"/>
        <end position="281"/>
    </location>
</feature>
<evidence type="ECO:0000256" key="2">
    <source>
        <dbReference type="SAM" id="MobiDB-lite"/>
    </source>
</evidence>
<dbReference type="Pfam" id="PF03909">
    <property type="entry name" value="BSD"/>
    <property type="match status" value="1"/>
</dbReference>
<dbReference type="InParanoid" id="D7G7X4"/>
<evidence type="ECO:0000313" key="5">
    <source>
        <dbReference type="Proteomes" id="UP000002630"/>
    </source>
</evidence>
<dbReference type="PROSITE" id="PS50858">
    <property type="entry name" value="BSD"/>
    <property type="match status" value="1"/>
</dbReference>
<dbReference type="OrthoDB" id="47923at2759"/>
<keyword evidence="5" id="KW-1185">Reference proteome</keyword>
<accession>D7G7X4</accession>
<feature type="compositionally biased region" description="Polar residues" evidence="2">
    <location>
        <begin position="228"/>
        <end position="239"/>
    </location>
</feature>
<dbReference type="SMART" id="SM00751">
    <property type="entry name" value="BSD"/>
    <property type="match status" value="1"/>
</dbReference>
<dbReference type="AlphaFoldDB" id="D7G7X4"/>
<dbReference type="EMBL" id="FN649760">
    <property type="protein sequence ID" value="CBJ34007.1"/>
    <property type="molecule type" value="Genomic_DNA"/>
</dbReference>
<organism evidence="4 5">
    <name type="scientific">Ectocarpus siliculosus</name>
    <name type="common">Brown alga</name>
    <name type="synonym">Conferva siliculosa</name>
    <dbReference type="NCBI Taxonomy" id="2880"/>
    <lineage>
        <taxon>Eukaryota</taxon>
        <taxon>Sar</taxon>
        <taxon>Stramenopiles</taxon>
        <taxon>Ochrophyta</taxon>
        <taxon>PX clade</taxon>
        <taxon>Phaeophyceae</taxon>
        <taxon>Ectocarpales</taxon>
        <taxon>Ectocarpaceae</taxon>
        <taxon>Ectocarpus</taxon>
    </lineage>
</organism>
<protein>
    <recommendedName>
        <fullName evidence="3">BSD domain-containing protein</fullName>
    </recommendedName>
</protein>
<feature type="domain" description="BSD" evidence="3">
    <location>
        <begin position="145"/>
        <end position="196"/>
    </location>
</feature>
<feature type="compositionally biased region" description="Acidic residues" evidence="2">
    <location>
        <begin position="256"/>
        <end position="276"/>
    </location>
</feature>
<sequence length="296" mass="32531">MAGWFSNMNLDQIGAQVTGLTQSLGESAAKMGEDLQQKVNTLAAFDLEEINKAIQNAEDDITSKEAKIQQEDAGLKQAEIKILPWETRIEKMAILSHGLMEKILSLSLEESNFTTPPLESGTKPEEISEDSALQGNGGADDDRNGAAAFQLDRHTSVAIKMLSLDPNLAKIHARLISRMPERTFWYHYFSRVATLRAEVDLEPLCEDLSKEHPETTTSEEYDKISHGDVQSMTSPSELANETDHKRVGDKDKTNDDDNDDDEYSDLGDLDDLDDGASDTSIDAALEAEIAAELGEG</sequence>
<reference evidence="4 5" key="1">
    <citation type="journal article" date="2010" name="Nature">
        <title>The Ectocarpus genome and the independent evolution of multicellularity in brown algae.</title>
        <authorList>
            <person name="Cock J.M."/>
            <person name="Sterck L."/>
            <person name="Rouze P."/>
            <person name="Scornet D."/>
            <person name="Allen A.E."/>
            <person name="Amoutzias G."/>
            <person name="Anthouard V."/>
            <person name="Artiguenave F."/>
            <person name="Aury J.M."/>
            <person name="Badger J.H."/>
            <person name="Beszteri B."/>
            <person name="Billiau K."/>
            <person name="Bonnet E."/>
            <person name="Bothwell J.H."/>
            <person name="Bowler C."/>
            <person name="Boyen C."/>
            <person name="Brownlee C."/>
            <person name="Carrano C.J."/>
            <person name="Charrier B."/>
            <person name="Cho G.Y."/>
            <person name="Coelho S.M."/>
            <person name="Collen J."/>
            <person name="Corre E."/>
            <person name="Da Silva C."/>
            <person name="Delage L."/>
            <person name="Delaroque N."/>
            <person name="Dittami S.M."/>
            <person name="Doulbeau S."/>
            <person name="Elias M."/>
            <person name="Farnham G."/>
            <person name="Gachon C.M."/>
            <person name="Gschloessl B."/>
            <person name="Heesch S."/>
            <person name="Jabbari K."/>
            <person name="Jubin C."/>
            <person name="Kawai H."/>
            <person name="Kimura K."/>
            <person name="Kloareg B."/>
            <person name="Kupper F.C."/>
            <person name="Lang D."/>
            <person name="Le Bail A."/>
            <person name="Leblanc C."/>
            <person name="Lerouge P."/>
            <person name="Lohr M."/>
            <person name="Lopez P.J."/>
            <person name="Martens C."/>
            <person name="Maumus F."/>
            <person name="Michel G."/>
            <person name="Miranda-Saavedra D."/>
            <person name="Morales J."/>
            <person name="Moreau H."/>
            <person name="Motomura T."/>
            <person name="Nagasato C."/>
            <person name="Napoli C.A."/>
            <person name="Nelson D.R."/>
            <person name="Nyvall-Collen P."/>
            <person name="Peters A.F."/>
            <person name="Pommier C."/>
            <person name="Potin P."/>
            <person name="Poulain J."/>
            <person name="Quesneville H."/>
            <person name="Read B."/>
            <person name="Rensing S.A."/>
            <person name="Ritter A."/>
            <person name="Rousvoal S."/>
            <person name="Samanta M."/>
            <person name="Samson G."/>
            <person name="Schroeder D.C."/>
            <person name="Segurens B."/>
            <person name="Strittmatter M."/>
            <person name="Tonon T."/>
            <person name="Tregear J.W."/>
            <person name="Valentin K."/>
            <person name="von Dassow P."/>
            <person name="Yamagishi T."/>
            <person name="Van de Peer Y."/>
            <person name="Wincker P."/>
        </authorList>
    </citation>
    <scope>NUCLEOTIDE SEQUENCE [LARGE SCALE GENOMIC DNA]</scope>
    <source>
        <strain evidence="5">Ec32 / CCAP1310/4</strain>
    </source>
</reference>
<dbReference type="SUPFAM" id="SSF140383">
    <property type="entry name" value="BSD domain-like"/>
    <property type="match status" value="1"/>
</dbReference>
<feature type="region of interest" description="Disordered" evidence="2">
    <location>
        <begin position="113"/>
        <end position="140"/>
    </location>
</feature>
<gene>
    <name evidence="4" type="ORF">Esi_0856_0001</name>
</gene>
<feature type="coiled-coil region" evidence="1">
    <location>
        <begin position="47"/>
        <end position="74"/>
    </location>
</feature>
<keyword evidence="1" id="KW-0175">Coiled coil</keyword>
<evidence type="ECO:0000256" key="1">
    <source>
        <dbReference type="SAM" id="Coils"/>
    </source>
</evidence>
<evidence type="ECO:0000259" key="3">
    <source>
        <dbReference type="PROSITE" id="PS50858"/>
    </source>
</evidence>
<evidence type="ECO:0000313" key="4">
    <source>
        <dbReference type="EMBL" id="CBJ34007.1"/>
    </source>
</evidence>
<dbReference type="Gene3D" id="1.10.3970.10">
    <property type="entry name" value="BSD domain"/>
    <property type="match status" value="1"/>
</dbReference>
<dbReference type="InterPro" id="IPR005607">
    <property type="entry name" value="BSD_dom"/>
</dbReference>
<dbReference type="Proteomes" id="UP000002630">
    <property type="component" value="Unassembled WGS sequence"/>
</dbReference>